<comment type="caution">
    <text evidence="1">The sequence shown here is derived from an EMBL/GenBank/DDBJ whole genome shotgun (WGS) entry which is preliminary data.</text>
</comment>
<reference evidence="1" key="1">
    <citation type="submission" date="2021-06" db="EMBL/GenBank/DDBJ databases">
        <title>Parelaphostrongylus tenuis whole genome reference sequence.</title>
        <authorList>
            <person name="Garwood T.J."/>
            <person name="Larsen P.A."/>
            <person name="Fountain-Jones N.M."/>
            <person name="Garbe J.R."/>
            <person name="Macchietto M.G."/>
            <person name="Kania S.A."/>
            <person name="Gerhold R.W."/>
            <person name="Richards J.E."/>
            <person name="Wolf T.M."/>
        </authorList>
    </citation>
    <scope>NUCLEOTIDE SEQUENCE</scope>
    <source>
        <strain evidence="1">MNPRO001-30</strain>
        <tissue evidence="1">Meninges</tissue>
    </source>
</reference>
<proteinExistence type="predicted"/>
<dbReference type="AlphaFoldDB" id="A0AAD5M061"/>
<evidence type="ECO:0000313" key="1">
    <source>
        <dbReference type="EMBL" id="KAJ1349832.1"/>
    </source>
</evidence>
<name>A0AAD5M061_PARTN</name>
<keyword evidence="2" id="KW-1185">Reference proteome</keyword>
<protein>
    <submittedName>
        <fullName evidence="1">Uncharacterized protein</fullName>
    </submittedName>
</protein>
<accession>A0AAD5M061</accession>
<dbReference type="EMBL" id="JAHQIW010000750">
    <property type="protein sequence ID" value="KAJ1349832.1"/>
    <property type="molecule type" value="Genomic_DNA"/>
</dbReference>
<sequence>MDKFGIKKAITTISAHIEINANVCGKVERVPKFTLRGMRVDTDDVADASGVPN</sequence>
<organism evidence="1 2">
    <name type="scientific">Parelaphostrongylus tenuis</name>
    <name type="common">Meningeal worm</name>
    <dbReference type="NCBI Taxonomy" id="148309"/>
    <lineage>
        <taxon>Eukaryota</taxon>
        <taxon>Metazoa</taxon>
        <taxon>Ecdysozoa</taxon>
        <taxon>Nematoda</taxon>
        <taxon>Chromadorea</taxon>
        <taxon>Rhabditida</taxon>
        <taxon>Rhabditina</taxon>
        <taxon>Rhabditomorpha</taxon>
        <taxon>Strongyloidea</taxon>
        <taxon>Metastrongylidae</taxon>
        <taxon>Parelaphostrongylus</taxon>
    </lineage>
</organism>
<dbReference type="Proteomes" id="UP001196413">
    <property type="component" value="Unassembled WGS sequence"/>
</dbReference>
<gene>
    <name evidence="1" type="ORF">KIN20_005485</name>
</gene>
<evidence type="ECO:0000313" key="2">
    <source>
        <dbReference type="Proteomes" id="UP001196413"/>
    </source>
</evidence>